<dbReference type="Gramene" id="GBG83523">
    <property type="protein sequence ID" value="GBG83523"/>
    <property type="gene ID" value="CBR_g37238"/>
</dbReference>
<dbReference type="OrthoDB" id="1922282at2759"/>
<evidence type="ECO:0000313" key="5">
    <source>
        <dbReference type="Proteomes" id="UP000265515"/>
    </source>
</evidence>
<feature type="compositionally biased region" description="Basic and acidic residues" evidence="2">
    <location>
        <begin position="205"/>
        <end position="223"/>
    </location>
</feature>
<organism evidence="4 5">
    <name type="scientific">Chara braunii</name>
    <name type="common">Braun's stonewort</name>
    <dbReference type="NCBI Taxonomy" id="69332"/>
    <lineage>
        <taxon>Eukaryota</taxon>
        <taxon>Viridiplantae</taxon>
        <taxon>Streptophyta</taxon>
        <taxon>Charophyceae</taxon>
        <taxon>Charales</taxon>
        <taxon>Characeae</taxon>
        <taxon>Chara</taxon>
    </lineage>
</organism>
<dbReference type="PANTHER" id="PTHR39158">
    <property type="entry name" value="OS08G0560600 PROTEIN"/>
    <property type="match status" value="1"/>
</dbReference>
<proteinExistence type="predicted"/>
<feature type="region of interest" description="Disordered" evidence="2">
    <location>
        <begin position="1"/>
        <end position="48"/>
    </location>
</feature>
<feature type="domain" description="DnaJ homologue subfamily C member 28 conserved" evidence="3">
    <location>
        <begin position="90"/>
        <end position="153"/>
    </location>
</feature>
<dbReference type="InterPro" id="IPR018961">
    <property type="entry name" value="DnaJ_homolog_subfam-C_membr-28"/>
</dbReference>
<dbReference type="Proteomes" id="UP000265515">
    <property type="component" value="Unassembled WGS sequence"/>
</dbReference>
<dbReference type="AlphaFoldDB" id="A0A388LMR5"/>
<feature type="compositionally biased region" description="Gly residues" evidence="2">
    <location>
        <begin position="18"/>
        <end position="28"/>
    </location>
</feature>
<reference evidence="4 5" key="1">
    <citation type="journal article" date="2018" name="Cell">
        <title>The Chara Genome: Secondary Complexity and Implications for Plant Terrestrialization.</title>
        <authorList>
            <person name="Nishiyama T."/>
            <person name="Sakayama H."/>
            <person name="Vries J.D."/>
            <person name="Buschmann H."/>
            <person name="Saint-Marcoux D."/>
            <person name="Ullrich K.K."/>
            <person name="Haas F.B."/>
            <person name="Vanderstraeten L."/>
            <person name="Becker D."/>
            <person name="Lang D."/>
            <person name="Vosolsobe S."/>
            <person name="Rombauts S."/>
            <person name="Wilhelmsson P.K.I."/>
            <person name="Janitza P."/>
            <person name="Kern R."/>
            <person name="Heyl A."/>
            <person name="Rumpler F."/>
            <person name="Villalobos L.I.A.C."/>
            <person name="Clay J.M."/>
            <person name="Skokan R."/>
            <person name="Toyoda A."/>
            <person name="Suzuki Y."/>
            <person name="Kagoshima H."/>
            <person name="Schijlen E."/>
            <person name="Tajeshwar N."/>
            <person name="Catarino B."/>
            <person name="Hetherington A.J."/>
            <person name="Saltykova A."/>
            <person name="Bonnot C."/>
            <person name="Breuninger H."/>
            <person name="Symeonidi A."/>
            <person name="Radhakrishnan G.V."/>
            <person name="Van Nieuwerburgh F."/>
            <person name="Deforce D."/>
            <person name="Chang C."/>
            <person name="Karol K.G."/>
            <person name="Hedrich R."/>
            <person name="Ulvskov P."/>
            <person name="Glockner G."/>
            <person name="Delwiche C.F."/>
            <person name="Petrasek J."/>
            <person name="Van de Peer Y."/>
            <person name="Friml J."/>
            <person name="Beilby M."/>
            <person name="Dolan L."/>
            <person name="Kohara Y."/>
            <person name="Sugano S."/>
            <person name="Fujiyama A."/>
            <person name="Delaux P.-M."/>
            <person name="Quint M."/>
            <person name="TheiBen G."/>
            <person name="Hagemann M."/>
            <person name="Harholt J."/>
            <person name="Dunand C."/>
            <person name="Zachgo S."/>
            <person name="Langdale J."/>
            <person name="Maumus F."/>
            <person name="Straeten D.V.D."/>
            <person name="Gould S.B."/>
            <person name="Rensing S.A."/>
        </authorList>
    </citation>
    <scope>NUCLEOTIDE SEQUENCE [LARGE SCALE GENOMIC DNA]</scope>
    <source>
        <strain evidence="4 5">S276</strain>
    </source>
</reference>
<evidence type="ECO:0000313" key="4">
    <source>
        <dbReference type="EMBL" id="GBG83523.1"/>
    </source>
</evidence>
<dbReference type="EMBL" id="BFEA01000442">
    <property type="protein sequence ID" value="GBG83523.1"/>
    <property type="molecule type" value="Genomic_DNA"/>
</dbReference>
<sequence length="305" mass="34144">MNSGLGCVRGADENDGKGSQGDGDGDAAGGRQSRAGGRGEVGGGVRAARTMKKPAERIVKARWRLYEWALPAELKERENVVMDEKERLAVAEQRILQAVKEGEFDKLAGKGRPLRTVENMNPYLDPADDVAFRVLGHNGFAPDWVVLNKEIRLDMMRWRERLRNLMRATMAGKGRETIAGRRGDPVRTRAMEEEEAVRRGGGGGEGKHTEIDEEGGGEREERKGGRRVGGAGEMEMEDGQAWRWREGMAKLEKELEDVNKKVLHYNLIVPFTQQVMYFKVEREISRVDRELARESSQRPAGMDPS</sequence>
<evidence type="ECO:0000256" key="2">
    <source>
        <dbReference type="SAM" id="MobiDB-lite"/>
    </source>
</evidence>
<evidence type="ECO:0000259" key="3">
    <source>
        <dbReference type="Pfam" id="PF09350"/>
    </source>
</evidence>
<evidence type="ECO:0000256" key="1">
    <source>
        <dbReference type="SAM" id="Coils"/>
    </source>
</evidence>
<keyword evidence="5" id="KW-1185">Reference proteome</keyword>
<feature type="compositionally biased region" description="Gly residues" evidence="2">
    <location>
        <begin position="36"/>
        <end position="45"/>
    </location>
</feature>
<gene>
    <name evidence="4" type="ORF">CBR_g37238</name>
</gene>
<feature type="region of interest" description="Disordered" evidence="2">
    <location>
        <begin position="190"/>
        <end position="234"/>
    </location>
</feature>
<dbReference type="Pfam" id="PF09350">
    <property type="entry name" value="DJC28_CD"/>
    <property type="match status" value="1"/>
</dbReference>
<accession>A0A388LMR5</accession>
<name>A0A388LMR5_CHABU</name>
<feature type="coiled-coil region" evidence="1">
    <location>
        <begin position="74"/>
        <end position="101"/>
    </location>
</feature>
<comment type="caution">
    <text evidence="4">The sequence shown here is derived from an EMBL/GenBank/DDBJ whole genome shotgun (WGS) entry which is preliminary data.</text>
</comment>
<feature type="coiled-coil region" evidence="1">
    <location>
        <begin position="241"/>
        <end position="268"/>
    </location>
</feature>
<protein>
    <recommendedName>
        <fullName evidence="3">DnaJ homologue subfamily C member 28 conserved domain-containing protein</fullName>
    </recommendedName>
</protein>
<keyword evidence="1" id="KW-0175">Coiled coil</keyword>
<dbReference type="InterPro" id="IPR052573">
    <property type="entry name" value="DnaJ_C_subfamily_28"/>
</dbReference>
<dbReference type="PANTHER" id="PTHR39158:SF1">
    <property type="entry name" value="DNAJ HOMOLOG SUBFAMILY C MEMBER 28"/>
    <property type="match status" value="1"/>
</dbReference>